<evidence type="ECO:0000313" key="1">
    <source>
        <dbReference type="EMBL" id="QVT79564.1"/>
    </source>
</evidence>
<evidence type="ECO:0000313" key="2">
    <source>
        <dbReference type="Proteomes" id="UP000679307"/>
    </source>
</evidence>
<organism evidence="1 2">
    <name type="scientific">Nocardioides aquaticus</name>
    <dbReference type="NCBI Taxonomy" id="160826"/>
    <lineage>
        <taxon>Bacteria</taxon>
        <taxon>Bacillati</taxon>
        <taxon>Actinomycetota</taxon>
        <taxon>Actinomycetes</taxon>
        <taxon>Propionibacteriales</taxon>
        <taxon>Nocardioidaceae</taxon>
        <taxon>Nocardioides</taxon>
    </lineage>
</organism>
<dbReference type="EMBL" id="CP075371">
    <property type="protein sequence ID" value="QVT79564.1"/>
    <property type="molecule type" value="Genomic_DNA"/>
</dbReference>
<name>A0ABX8EH22_9ACTN</name>
<dbReference type="Proteomes" id="UP000679307">
    <property type="component" value="Chromosome"/>
</dbReference>
<keyword evidence="2" id="KW-1185">Reference proteome</keyword>
<proteinExistence type="predicted"/>
<protein>
    <submittedName>
        <fullName evidence="1">Uncharacterized protein</fullName>
    </submittedName>
</protein>
<reference evidence="1 2" key="1">
    <citation type="submission" date="2021-05" db="EMBL/GenBank/DDBJ databases">
        <title>Complete genome of Nocardioides aquaticus KCTC 9944T isolated from meromictic and hypersaline Ekho Lake, Antarctica.</title>
        <authorList>
            <person name="Hwang K."/>
            <person name="Kim K.M."/>
            <person name="Choe H."/>
        </authorList>
    </citation>
    <scope>NUCLEOTIDE SEQUENCE [LARGE SCALE GENOMIC DNA]</scope>
    <source>
        <strain evidence="1 2">KCTC 9944</strain>
    </source>
</reference>
<gene>
    <name evidence="1" type="ORF">ENKNEFLB_01947</name>
</gene>
<accession>A0ABX8EH22</accession>
<sequence>MARRRASAAISAGDVLPRHLVDQSWAGQGAGAYSAVWRERSAWFKAHGIDVRDWSTVSAVLRASEAAHGVALGGALERARLRALVAKGEANR</sequence>